<dbReference type="NCBIfam" id="TIGR01313">
    <property type="entry name" value="therm_gnt_kin"/>
    <property type="match status" value="1"/>
</dbReference>
<evidence type="ECO:0000256" key="1">
    <source>
        <dbReference type="ARBA" id="ARBA00004761"/>
    </source>
</evidence>
<keyword evidence="4 10" id="KW-0808">Transferase</keyword>
<evidence type="ECO:0000256" key="2">
    <source>
        <dbReference type="ARBA" id="ARBA00008420"/>
    </source>
</evidence>
<comment type="similarity">
    <text evidence="2 10">Belongs to the gluconokinase GntK/GntV family.</text>
</comment>
<dbReference type="RefSeq" id="WP_021104467.1">
    <property type="nucleotide sequence ID" value="NZ_LT906441.1"/>
</dbReference>
<dbReference type="eggNOG" id="COG3265">
    <property type="taxonomic scope" value="Bacteria"/>
</dbReference>
<comment type="pathway">
    <text evidence="1">Carbohydrate acid metabolism.</text>
</comment>
<evidence type="ECO:0000313" key="11">
    <source>
        <dbReference type="EMBL" id="SNV33615.1"/>
    </source>
</evidence>
<protein>
    <recommendedName>
        <fullName evidence="3 10">Gluconokinase</fullName>
        <ecNumber evidence="3 10">2.7.1.12</ecNumber>
    </recommendedName>
</protein>
<gene>
    <name evidence="11" type="primary">gntK</name>
    <name evidence="11" type="ORF">SAMEA4412665_00982</name>
</gene>
<keyword evidence="6 10" id="KW-0418">Kinase</keyword>
<proteinExistence type="inferred from homology"/>
<evidence type="ECO:0000256" key="4">
    <source>
        <dbReference type="ARBA" id="ARBA00022679"/>
    </source>
</evidence>
<dbReference type="EC" id="2.7.1.12" evidence="3 10"/>
<dbReference type="Proteomes" id="UP000215332">
    <property type="component" value="Chromosome 1"/>
</dbReference>
<reference evidence="11 12" key="1">
    <citation type="submission" date="2017-06" db="EMBL/GenBank/DDBJ databases">
        <authorList>
            <consortium name="Pathogen Informatics"/>
        </authorList>
    </citation>
    <scope>NUCLEOTIDE SEQUENCE [LARGE SCALE GENOMIC DNA]</scope>
    <source>
        <strain evidence="11 12">NCTC11865</strain>
    </source>
</reference>
<evidence type="ECO:0000256" key="10">
    <source>
        <dbReference type="RuleBase" id="RU363066"/>
    </source>
</evidence>
<keyword evidence="8" id="KW-0311">Gluconate utilization</keyword>
<dbReference type="PANTHER" id="PTHR43442">
    <property type="entry name" value="GLUCONOKINASE-RELATED"/>
    <property type="match status" value="1"/>
</dbReference>
<sequence>MSAPTCRPTHVALPIVVMGVCGAGKSVIGAQLADVLGLPFLDGDDLHPAANVAKMSRGLSLTDEDRKPWLTAVGSWLTDHRSPGAVTACSALKRSYRDQLRAACPDIVFIHLAGDQHIVIDRVASRPDHFMPPSLVASQYQTLEPLQDDETGITLNFDQPVDDLVHAARQWLGTATAA</sequence>
<dbReference type="FunFam" id="3.40.50.300:FF:000522">
    <property type="entry name" value="Gluconokinase"/>
    <property type="match status" value="1"/>
</dbReference>
<evidence type="ECO:0000256" key="7">
    <source>
        <dbReference type="ARBA" id="ARBA00022840"/>
    </source>
</evidence>
<name>A0A239WG64_9ACTN</name>
<dbReference type="GO" id="GO:0019521">
    <property type="term" value="P:D-gluconate metabolic process"/>
    <property type="evidence" value="ECO:0007669"/>
    <property type="project" value="UniProtKB-KW"/>
</dbReference>
<evidence type="ECO:0000256" key="9">
    <source>
        <dbReference type="ARBA" id="ARBA00048090"/>
    </source>
</evidence>
<accession>A0A239WG64</accession>
<dbReference type="InterPro" id="IPR031322">
    <property type="entry name" value="Shikimate/glucono_kinase"/>
</dbReference>
<dbReference type="GO" id="GO:0005737">
    <property type="term" value="C:cytoplasm"/>
    <property type="evidence" value="ECO:0007669"/>
    <property type="project" value="TreeGrafter"/>
</dbReference>
<evidence type="ECO:0000256" key="5">
    <source>
        <dbReference type="ARBA" id="ARBA00022741"/>
    </source>
</evidence>
<dbReference type="GO" id="GO:0005524">
    <property type="term" value="F:ATP binding"/>
    <property type="evidence" value="ECO:0007669"/>
    <property type="project" value="UniProtKB-KW"/>
</dbReference>
<keyword evidence="5 10" id="KW-0547">Nucleotide-binding</keyword>
<evidence type="ECO:0000256" key="8">
    <source>
        <dbReference type="ARBA" id="ARBA00023064"/>
    </source>
</evidence>
<dbReference type="InterPro" id="IPR027417">
    <property type="entry name" value="P-loop_NTPase"/>
</dbReference>
<keyword evidence="7 10" id="KW-0067">ATP-binding</keyword>
<dbReference type="GO" id="GO:0046316">
    <property type="term" value="F:gluconokinase activity"/>
    <property type="evidence" value="ECO:0007669"/>
    <property type="project" value="UniProtKB-EC"/>
</dbReference>
<dbReference type="SUPFAM" id="SSF52540">
    <property type="entry name" value="P-loop containing nucleoside triphosphate hydrolases"/>
    <property type="match status" value="1"/>
</dbReference>
<dbReference type="KEGG" id="cgrn:4412665_00982"/>
<dbReference type="InterPro" id="IPR006001">
    <property type="entry name" value="Therm_gnt_kin"/>
</dbReference>
<dbReference type="EMBL" id="LT906441">
    <property type="protein sequence ID" value="SNV33615.1"/>
    <property type="molecule type" value="Genomic_DNA"/>
</dbReference>
<dbReference type="Pfam" id="PF01202">
    <property type="entry name" value="SKI"/>
    <property type="match status" value="1"/>
</dbReference>
<evidence type="ECO:0000313" key="12">
    <source>
        <dbReference type="Proteomes" id="UP000215332"/>
    </source>
</evidence>
<dbReference type="AlphaFoldDB" id="A0A239WG64"/>
<organism evidence="11 12">
    <name type="scientific">Cutibacterium granulosum</name>
    <dbReference type="NCBI Taxonomy" id="33011"/>
    <lineage>
        <taxon>Bacteria</taxon>
        <taxon>Bacillati</taxon>
        <taxon>Actinomycetota</taxon>
        <taxon>Actinomycetes</taxon>
        <taxon>Propionibacteriales</taxon>
        <taxon>Propionibacteriaceae</taxon>
        <taxon>Cutibacterium</taxon>
    </lineage>
</organism>
<dbReference type="PANTHER" id="PTHR43442:SF3">
    <property type="entry name" value="GLUCONOKINASE-RELATED"/>
    <property type="match status" value="1"/>
</dbReference>
<dbReference type="CDD" id="cd02021">
    <property type="entry name" value="GntK"/>
    <property type="match status" value="1"/>
</dbReference>
<comment type="catalytic activity">
    <reaction evidence="9 10">
        <text>D-gluconate + ATP = 6-phospho-D-gluconate + ADP + H(+)</text>
        <dbReference type="Rhea" id="RHEA:19433"/>
        <dbReference type="ChEBI" id="CHEBI:15378"/>
        <dbReference type="ChEBI" id="CHEBI:18391"/>
        <dbReference type="ChEBI" id="CHEBI:30616"/>
        <dbReference type="ChEBI" id="CHEBI:58759"/>
        <dbReference type="ChEBI" id="CHEBI:456216"/>
        <dbReference type="EC" id="2.7.1.12"/>
    </reaction>
</comment>
<dbReference type="Gene3D" id="3.40.50.300">
    <property type="entry name" value="P-loop containing nucleotide triphosphate hydrolases"/>
    <property type="match status" value="1"/>
</dbReference>
<evidence type="ECO:0000256" key="6">
    <source>
        <dbReference type="ARBA" id="ARBA00022777"/>
    </source>
</evidence>
<evidence type="ECO:0000256" key="3">
    <source>
        <dbReference type="ARBA" id="ARBA00012054"/>
    </source>
</evidence>